<evidence type="ECO:0000256" key="3">
    <source>
        <dbReference type="ARBA" id="ARBA00022692"/>
    </source>
</evidence>
<evidence type="ECO:0000256" key="1">
    <source>
        <dbReference type="ARBA" id="ARBA00004651"/>
    </source>
</evidence>
<dbReference type="InterPro" id="IPR032816">
    <property type="entry name" value="VTT_dom"/>
</dbReference>
<feature type="transmembrane region" description="Helical" evidence="6">
    <location>
        <begin position="20"/>
        <end position="39"/>
    </location>
</feature>
<gene>
    <name evidence="8" type="ORF">MBBWO_03070</name>
</gene>
<feature type="transmembrane region" description="Helical" evidence="6">
    <location>
        <begin position="176"/>
        <end position="195"/>
    </location>
</feature>
<feature type="transmembrane region" description="Helical" evidence="6">
    <location>
        <begin position="111"/>
        <end position="134"/>
    </location>
</feature>
<reference evidence="8 9" key="1">
    <citation type="submission" date="2017-03" db="EMBL/GenBank/DDBJ databases">
        <title>Genome sequence of Methanobrevibacter wosei.</title>
        <authorList>
            <person name="Poehlein A."/>
            <person name="Seedorf H."/>
            <person name="Daniel R."/>
        </authorList>
    </citation>
    <scope>NUCLEOTIDE SEQUENCE [LARGE SCALE GENOMIC DNA]</scope>
    <source>
        <strain evidence="8 9">DSM 11979</strain>
    </source>
</reference>
<feature type="transmembrane region" description="Helical" evidence="6">
    <location>
        <begin position="51"/>
        <end position="78"/>
    </location>
</feature>
<name>A0A2U1S8R2_9EURY</name>
<evidence type="ECO:0000256" key="4">
    <source>
        <dbReference type="ARBA" id="ARBA00022989"/>
    </source>
</evidence>
<evidence type="ECO:0000259" key="7">
    <source>
        <dbReference type="Pfam" id="PF09335"/>
    </source>
</evidence>
<evidence type="ECO:0000256" key="2">
    <source>
        <dbReference type="ARBA" id="ARBA00022475"/>
    </source>
</evidence>
<evidence type="ECO:0000313" key="9">
    <source>
        <dbReference type="Proteomes" id="UP000245577"/>
    </source>
</evidence>
<feature type="transmembrane region" description="Helical" evidence="6">
    <location>
        <begin position="141"/>
        <end position="164"/>
    </location>
</feature>
<keyword evidence="3 6" id="KW-0812">Transmembrane</keyword>
<dbReference type="PANTHER" id="PTHR42709">
    <property type="entry name" value="ALKALINE PHOSPHATASE LIKE PROTEIN"/>
    <property type="match status" value="1"/>
</dbReference>
<dbReference type="EMBL" id="MZGU01000003">
    <property type="protein sequence ID" value="PWB86596.1"/>
    <property type="molecule type" value="Genomic_DNA"/>
</dbReference>
<dbReference type="AlphaFoldDB" id="A0A2U1S8R2"/>
<dbReference type="InterPro" id="IPR051311">
    <property type="entry name" value="DedA_domain"/>
</dbReference>
<evidence type="ECO:0000313" key="8">
    <source>
        <dbReference type="EMBL" id="PWB86596.1"/>
    </source>
</evidence>
<sequence>MFFMNYGALGVFIGTVIEEIIAPIPSTVVILASSFFMLHSLPISIESVGSLVLYIGLPVGFGMVIGSSVIYGLCYYLGKPFVSKWGKYLGLKWDDIEKFNRKISNQKRDSLAIYIARTAPVIPSVAISGFCGVVRYDFKKYVVLTFFGGFSRALILGFIGWQFGAYSQDISAHMDNLENIIIILVVIAVIAYIGYKKVYKKRNKE</sequence>
<keyword evidence="2" id="KW-1003">Cell membrane</keyword>
<organism evidence="8 9">
    <name type="scientific">Methanobrevibacter woesei</name>
    <dbReference type="NCBI Taxonomy" id="190976"/>
    <lineage>
        <taxon>Archaea</taxon>
        <taxon>Methanobacteriati</taxon>
        <taxon>Methanobacteriota</taxon>
        <taxon>Methanomada group</taxon>
        <taxon>Methanobacteria</taxon>
        <taxon>Methanobacteriales</taxon>
        <taxon>Methanobacteriaceae</taxon>
        <taxon>Methanobrevibacter</taxon>
    </lineage>
</organism>
<feature type="domain" description="VTT" evidence="7">
    <location>
        <begin position="25"/>
        <end position="161"/>
    </location>
</feature>
<proteinExistence type="predicted"/>
<protein>
    <submittedName>
        <fullName evidence="8">SNARE associated golgi protein</fullName>
    </submittedName>
</protein>
<comment type="caution">
    <text evidence="8">The sequence shown here is derived from an EMBL/GenBank/DDBJ whole genome shotgun (WGS) entry which is preliminary data.</text>
</comment>
<dbReference type="PANTHER" id="PTHR42709:SF6">
    <property type="entry name" value="UNDECAPRENYL PHOSPHATE TRANSPORTER A"/>
    <property type="match status" value="1"/>
</dbReference>
<comment type="subcellular location">
    <subcellularLocation>
        <location evidence="1">Cell membrane</location>
        <topology evidence="1">Multi-pass membrane protein</topology>
    </subcellularLocation>
</comment>
<evidence type="ECO:0000256" key="5">
    <source>
        <dbReference type="ARBA" id="ARBA00023136"/>
    </source>
</evidence>
<dbReference type="Proteomes" id="UP000245577">
    <property type="component" value="Unassembled WGS sequence"/>
</dbReference>
<keyword evidence="9" id="KW-1185">Reference proteome</keyword>
<keyword evidence="4 6" id="KW-1133">Transmembrane helix</keyword>
<dbReference type="Pfam" id="PF09335">
    <property type="entry name" value="VTT_dom"/>
    <property type="match status" value="1"/>
</dbReference>
<keyword evidence="5 6" id="KW-0472">Membrane</keyword>
<dbReference type="GO" id="GO:0005886">
    <property type="term" value="C:plasma membrane"/>
    <property type="evidence" value="ECO:0007669"/>
    <property type="project" value="UniProtKB-SubCell"/>
</dbReference>
<accession>A0A2U1S8R2</accession>
<evidence type="ECO:0000256" key="6">
    <source>
        <dbReference type="SAM" id="Phobius"/>
    </source>
</evidence>